<dbReference type="Proteomes" id="UP000006787">
    <property type="component" value="Unassembled WGS sequence"/>
</dbReference>
<name>K2PQJ2_9LACT</name>
<keyword evidence="2" id="KW-0808">Transferase</keyword>
<evidence type="ECO:0000259" key="1">
    <source>
        <dbReference type="Pfam" id="PF04230"/>
    </source>
</evidence>
<dbReference type="PATRIC" id="fig|1231377.3.peg.153"/>
<dbReference type="AlphaFoldDB" id="K2PQJ2"/>
<dbReference type="Pfam" id="PF04230">
    <property type="entry name" value="PS_pyruv_trans"/>
    <property type="match status" value="1"/>
</dbReference>
<reference evidence="2 3" key="1">
    <citation type="journal article" date="2012" name="J. Bacteriol.">
        <title>Genome Sequence of the Bacteriocin-Producing Strain Lactococcus garvieae DCC43.</title>
        <authorList>
            <person name="Gabrielsen C."/>
            <person name="Brede D.A."/>
            <person name="Hernandez P.E."/>
            <person name="Nes I.F."/>
            <person name="Diep D.B."/>
        </authorList>
    </citation>
    <scope>NUCLEOTIDE SEQUENCE [LARGE SCALE GENOMIC DNA]</scope>
    <source>
        <strain evidence="2 3">DCC43</strain>
    </source>
</reference>
<proteinExistence type="predicted"/>
<protein>
    <submittedName>
        <fullName evidence="2">Pyruvyltransferase</fullName>
    </submittedName>
</protein>
<comment type="caution">
    <text evidence="2">The sequence shown here is derived from an EMBL/GenBank/DDBJ whole genome shotgun (WGS) entry which is preliminary data.</text>
</comment>
<accession>K2PQJ2</accession>
<organism evidence="2 3">
    <name type="scientific">Lactococcus garvieae DCC43</name>
    <dbReference type="NCBI Taxonomy" id="1231377"/>
    <lineage>
        <taxon>Bacteria</taxon>
        <taxon>Bacillati</taxon>
        <taxon>Bacillota</taxon>
        <taxon>Bacilli</taxon>
        <taxon>Lactobacillales</taxon>
        <taxon>Streptococcaceae</taxon>
        <taxon>Lactococcus</taxon>
    </lineage>
</organism>
<sequence length="284" mass="32637">MKKVKLFYAANKNMGDELSKVIVEELFHLKVEKKITVSSDLFAIGSILDGTVFNKKAPAQSVVKMILGRTNRTPVYIWGSGFITNDTEGPFFYRKNIRFRAVRGKLTQQKAEDILGEPIQPMYGDAGILASELVKKELPIEKKYKWGIIPHFVDKNHPAVETLRENLPNSFVIDVRNEPKDVIREIAKCEYVLSSSMHGLIIADSLNVPNHHIVITDKVIGDNFKFRDYYSAFGLEHHFTNIVENDWAIFSEKFMKETYEVTENMVEKMKEDMKNSFPKELLND</sequence>
<gene>
    <name evidence="2" type="ORF">C426_0154</name>
</gene>
<feature type="domain" description="Polysaccharide pyruvyl transferase" evidence="1">
    <location>
        <begin position="13"/>
        <end position="213"/>
    </location>
</feature>
<dbReference type="RefSeq" id="WP_003134547.1">
    <property type="nucleotide sequence ID" value="NZ_AMQS01000001.1"/>
</dbReference>
<evidence type="ECO:0000313" key="3">
    <source>
        <dbReference type="Proteomes" id="UP000006787"/>
    </source>
</evidence>
<dbReference type="EMBL" id="AMQS01000001">
    <property type="protein sequence ID" value="EKF52579.1"/>
    <property type="molecule type" value="Genomic_DNA"/>
</dbReference>
<evidence type="ECO:0000313" key="2">
    <source>
        <dbReference type="EMBL" id="EKF52579.1"/>
    </source>
</evidence>
<dbReference type="InterPro" id="IPR007345">
    <property type="entry name" value="Polysacch_pyruvyl_Trfase"/>
</dbReference>
<dbReference type="GO" id="GO:0016740">
    <property type="term" value="F:transferase activity"/>
    <property type="evidence" value="ECO:0007669"/>
    <property type="project" value="UniProtKB-KW"/>
</dbReference>
<dbReference type="eggNOG" id="COG2327">
    <property type="taxonomic scope" value="Bacteria"/>
</dbReference>